<gene>
    <name evidence="3" type="ORF">EJK80_09810</name>
</gene>
<organism evidence="3 4">
    <name type="scientific">Corynebacterium phoceense</name>
    <dbReference type="NCBI Taxonomy" id="1686286"/>
    <lineage>
        <taxon>Bacteria</taxon>
        <taxon>Bacillati</taxon>
        <taxon>Actinomycetota</taxon>
        <taxon>Actinomycetes</taxon>
        <taxon>Mycobacteriales</taxon>
        <taxon>Corynebacteriaceae</taxon>
        <taxon>Corynebacterium</taxon>
    </lineage>
</organism>
<feature type="domain" description="Fumarylacetoacetase-like C-terminal" evidence="2">
    <location>
        <begin position="67"/>
        <end position="271"/>
    </location>
</feature>
<dbReference type="STRING" id="1686286.GCA_900092335_01183"/>
<comment type="caution">
    <text evidence="3">The sequence shown here is derived from an EMBL/GenBank/DDBJ whole genome shotgun (WGS) entry which is preliminary data.</text>
</comment>
<evidence type="ECO:0000313" key="4">
    <source>
        <dbReference type="Proteomes" id="UP000318080"/>
    </source>
</evidence>
<protein>
    <submittedName>
        <fullName evidence="3">Fumarylacetoacetate hydrolase family protein</fullName>
    </submittedName>
</protein>
<keyword evidence="3" id="KW-0378">Hydrolase</keyword>
<proteinExistence type="predicted"/>
<dbReference type="Pfam" id="PF01557">
    <property type="entry name" value="FAA_hydrolase"/>
    <property type="match status" value="1"/>
</dbReference>
<reference evidence="3 4" key="1">
    <citation type="submission" date="2019-06" db="EMBL/GenBank/DDBJ databases">
        <title>Draft genome of C. phoceense Strain 272.</title>
        <authorList>
            <person name="Pacheco L.G.C."/>
            <person name="Barberis C.M."/>
            <person name="Almuzara M.N."/>
            <person name="Traglia G.M."/>
            <person name="Santos C.S."/>
            <person name="Rocha D.J.P.G."/>
            <person name="Aguiar E.R.G.R."/>
            <person name="Vay C.A."/>
        </authorList>
    </citation>
    <scope>NUCLEOTIDE SEQUENCE [LARGE SCALE GENOMIC DNA]</scope>
    <source>
        <strain evidence="3 4">272</strain>
    </source>
</reference>
<dbReference type="InterPro" id="IPR036663">
    <property type="entry name" value="Fumarylacetoacetase_C_sf"/>
</dbReference>
<dbReference type="GO" id="GO:0016787">
    <property type="term" value="F:hydrolase activity"/>
    <property type="evidence" value="ECO:0007669"/>
    <property type="project" value="UniProtKB-KW"/>
</dbReference>
<dbReference type="PANTHER" id="PTHR11820">
    <property type="entry name" value="ACYLPYRUVASE"/>
    <property type="match status" value="1"/>
</dbReference>
<name>A0A540R5B3_9CORY</name>
<dbReference type="GO" id="GO:0046872">
    <property type="term" value="F:metal ion binding"/>
    <property type="evidence" value="ECO:0007669"/>
    <property type="project" value="UniProtKB-KW"/>
</dbReference>
<dbReference type="SUPFAM" id="SSF56529">
    <property type="entry name" value="FAH"/>
    <property type="match status" value="1"/>
</dbReference>
<accession>A0A540R5B3</accession>
<evidence type="ECO:0000256" key="1">
    <source>
        <dbReference type="ARBA" id="ARBA00022723"/>
    </source>
</evidence>
<dbReference type="InterPro" id="IPR011234">
    <property type="entry name" value="Fumarylacetoacetase-like_C"/>
</dbReference>
<dbReference type="Proteomes" id="UP000318080">
    <property type="component" value="Unassembled WGS sequence"/>
</dbReference>
<dbReference type="EMBL" id="VHIR01000015">
    <property type="protein sequence ID" value="TQE42921.1"/>
    <property type="molecule type" value="Genomic_DNA"/>
</dbReference>
<dbReference type="AlphaFoldDB" id="A0A540R5B3"/>
<sequence>MRLATLRTPYGTTTIRVEGDNVGIELDHEDVGALLRTEDWRKAAALSGEPVAFAPEDLAPVIPHPGKIICVGLNYAKHIREMGREFPDVPTLFIKFPDALTGPYDDVHIPPFGQSKLDYEGELAVVIGRRAHHVTAAEALDYVAGYSIINDYTLRDFQRATTQFHAGKSFYRTAGFGPWLTTSDEWAPGGGARLTTTVDGEVRQDDNTDDLIFSVARLIEFCSQLYPLHPGDVIATGTPEGVGFAHKPQAFIQDGQTVRIEIEGLGHIANQTIYDHSVMPSIVGEDLLGHGHSGNSDGCACGGDCSCGAH</sequence>
<keyword evidence="4" id="KW-1185">Reference proteome</keyword>
<evidence type="ECO:0000259" key="2">
    <source>
        <dbReference type="Pfam" id="PF01557"/>
    </source>
</evidence>
<dbReference type="GeneID" id="79852439"/>
<dbReference type="GO" id="GO:0019752">
    <property type="term" value="P:carboxylic acid metabolic process"/>
    <property type="evidence" value="ECO:0007669"/>
    <property type="project" value="UniProtKB-ARBA"/>
</dbReference>
<dbReference type="Gene3D" id="3.90.850.10">
    <property type="entry name" value="Fumarylacetoacetase-like, C-terminal domain"/>
    <property type="match status" value="1"/>
</dbReference>
<dbReference type="GO" id="GO:0016853">
    <property type="term" value="F:isomerase activity"/>
    <property type="evidence" value="ECO:0007669"/>
    <property type="project" value="UniProtKB-ARBA"/>
</dbReference>
<evidence type="ECO:0000313" key="3">
    <source>
        <dbReference type="EMBL" id="TQE42921.1"/>
    </source>
</evidence>
<dbReference type="FunFam" id="3.90.850.10:FF:000002">
    <property type="entry name" value="2-hydroxyhepta-2,4-diene-1,7-dioate isomerase"/>
    <property type="match status" value="1"/>
</dbReference>
<dbReference type="PANTHER" id="PTHR11820:SF112">
    <property type="entry name" value="FUMARYLACETOACETATE HYDROLASE FAMILY PROTEIN (AFU_ORTHOLOGUE AFUA_1G02370)-RELATED"/>
    <property type="match status" value="1"/>
</dbReference>
<keyword evidence="1" id="KW-0479">Metal-binding</keyword>
<dbReference type="RefSeq" id="WP_082723217.1">
    <property type="nucleotide sequence ID" value="NZ_JADPQA010000002.1"/>
</dbReference>